<reference evidence="1 2" key="1">
    <citation type="journal article" date="2016" name="Int. J. Syst. Evol. Microbiol.">
        <title>Peptococcus simiae sp. nov., isolated from rhesus macaque faeces and emended description of the genus Peptococcus.</title>
        <authorList>
            <person name="Shkoporov A.N."/>
            <person name="Efimov B.A."/>
            <person name="Kondova I."/>
            <person name="Ouwerling B."/>
            <person name="Chaplin A.V."/>
            <person name="Shcherbakova V.A."/>
            <person name="Langermans J.A.M."/>
        </authorList>
    </citation>
    <scope>NUCLEOTIDE SEQUENCE [LARGE SCALE GENOMIC DNA]</scope>
    <source>
        <strain evidence="1 2">M108</strain>
    </source>
</reference>
<dbReference type="InterPro" id="IPR012902">
    <property type="entry name" value="N_methyl_site"/>
</dbReference>
<dbReference type="RefSeq" id="WP_408977491.1">
    <property type="nucleotide sequence ID" value="NZ_JBJUVG010000007.1"/>
</dbReference>
<sequence length="144" mass="16917">MKKRRALTLVECLMVLLIMSLLILMIMPAMQVPLAQKMIDQEGMKLYQDLRTAQLQVAREGGYAEVRTQPNGYTIRFRDNDRPDQVVQLKSRVYQSGSLTFQQENRDSSRSFPSTFTLKYNRQQRYIIVDAVGRIYYRQIYPGR</sequence>
<comment type="caution">
    <text evidence="1">The sequence shown here is derived from an EMBL/GenBank/DDBJ whole genome shotgun (WGS) entry which is preliminary data.</text>
</comment>
<dbReference type="EMBL" id="JBJUVG010000007">
    <property type="protein sequence ID" value="MFM9413877.1"/>
    <property type="molecule type" value="Genomic_DNA"/>
</dbReference>
<organism evidence="1 2">
    <name type="scientific">Peptococcus simiae</name>
    <dbReference type="NCBI Taxonomy" id="1643805"/>
    <lineage>
        <taxon>Bacteria</taxon>
        <taxon>Bacillati</taxon>
        <taxon>Bacillota</taxon>
        <taxon>Clostridia</taxon>
        <taxon>Eubacteriales</taxon>
        <taxon>Peptococcaceae</taxon>
        <taxon>Peptococcus</taxon>
    </lineage>
</organism>
<proteinExistence type="predicted"/>
<name>A0ABW9GZ32_9FIRM</name>
<accession>A0ABW9GZ32</accession>
<evidence type="ECO:0000313" key="2">
    <source>
        <dbReference type="Proteomes" id="UP001631949"/>
    </source>
</evidence>
<dbReference type="Proteomes" id="UP001631949">
    <property type="component" value="Unassembled WGS sequence"/>
</dbReference>
<protein>
    <submittedName>
        <fullName evidence="1">Prepilin-type N-terminal cleavage/methylation domain-containing protein</fullName>
    </submittedName>
</protein>
<dbReference type="Pfam" id="PF07963">
    <property type="entry name" value="N_methyl"/>
    <property type="match status" value="1"/>
</dbReference>
<gene>
    <name evidence="1" type="ORF">ACKQTC_05820</name>
</gene>
<evidence type="ECO:0000313" key="1">
    <source>
        <dbReference type="EMBL" id="MFM9413877.1"/>
    </source>
</evidence>
<dbReference type="SUPFAM" id="SSF54523">
    <property type="entry name" value="Pili subunits"/>
    <property type="match status" value="1"/>
</dbReference>
<keyword evidence="2" id="KW-1185">Reference proteome</keyword>
<dbReference type="InterPro" id="IPR045584">
    <property type="entry name" value="Pilin-like"/>
</dbReference>